<feature type="domain" description="EXPERA" evidence="8">
    <location>
        <begin position="8"/>
        <end position="144"/>
    </location>
</feature>
<dbReference type="PIRSF" id="PIRSF031032">
    <property type="entry name" value="TMP_97_prd"/>
    <property type="match status" value="1"/>
</dbReference>
<dbReference type="PROSITE" id="PS51751">
    <property type="entry name" value="EXPERA"/>
    <property type="match status" value="1"/>
</dbReference>
<organism evidence="9 10">
    <name type="scientific">Neohortaea acidophila</name>
    <dbReference type="NCBI Taxonomy" id="245834"/>
    <lineage>
        <taxon>Eukaryota</taxon>
        <taxon>Fungi</taxon>
        <taxon>Dikarya</taxon>
        <taxon>Ascomycota</taxon>
        <taxon>Pezizomycotina</taxon>
        <taxon>Dothideomycetes</taxon>
        <taxon>Dothideomycetidae</taxon>
        <taxon>Mycosphaerellales</taxon>
        <taxon>Teratosphaeriaceae</taxon>
        <taxon>Neohortaea</taxon>
    </lineage>
</organism>
<evidence type="ECO:0000256" key="4">
    <source>
        <dbReference type="ARBA" id="ARBA00022824"/>
    </source>
</evidence>
<dbReference type="InterPro" id="IPR033118">
    <property type="entry name" value="EXPERA"/>
</dbReference>
<dbReference type="Pfam" id="PF05241">
    <property type="entry name" value="EBP"/>
    <property type="match status" value="1"/>
</dbReference>
<name>A0A6A6PY96_9PEZI</name>
<accession>A0A6A6PY96</accession>
<keyword evidence="3 7" id="KW-0812">Transmembrane</keyword>
<evidence type="ECO:0000256" key="2">
    <source>
        <dbReference type="ARBA" id="ARBA00009096"/>
    </source>
</evidence>
<evidence type="ECO:0000256" key="5">
    <source>
        <dbReference type="ARBA" id="ARBA00022989"/>
    </source>
</evidence>
<feature type="transmembrane region" description="Helical" evidence="7">
    <location>
        <begin position="98"/>
        <end position="118"/>
    </location>
</feature>
<evidence type="ECO:0000256" key="6">
    <source>
        <dbReference type="ARBA" id="ARBA00023136"/>
    </source>
</evidence>
<keyword evidence="6 7" id="KW-0472">Membrane</keyword>
<dbReference type="OrthoDB" id="433124at2759"/>
<evidence type="ECO:0000256" key="7">
    <source>
        <dbReference type="PIRNR" id="PIRNR031032"/>
    </source>
</evidence>
<dbReference type="Proteomes" id="UP000799767">
    <property type="component" value="Unassembled WGS sequence"/>
</dbReference>
<dbReference type="PANTHER" id="PTHR31204">
    <property type="entry name" value="SIGMA INTRACELLULAR RECEPTOR 2"/>
    <property type="match status" value="1"/>
</dbReference>
<evidence type="ECO:0000313" key="9">
    <source>
        <dbReference type="EMBL" id="KAF2484965.1"/>
    </source>
</evidence>
<dbReference type="InterPro" id="IPR016964">
    <property type="entry name" value="Sigma2_recept"/>
</dbReference>
<comment type="similarity">
    <text evidence="2">Belongs to the TMEM97/sigma-2 receptor family.</text>
</comment>
<keyword evidence="4 7" id="KW-0256">Endoplasmic reticulum</keyword>
<gene>
    <name evidence="9" type="ORF">BDY17DRAFT_292664</name>
</gene>
<feature type="transmembrane region" description="Helical" evidence="7">
    <location>
        <begin position="130"/>
        <end position="148"/>
    </location>
</feature>
<dbReference type="EMBL" id="MU001633">
    <property type="protein sequence ID" value="KAF2484965.1"/>
    <property type="molecule type" value="Genomic_DNA"/>
</dbReference>
<dbReference type="AlphaFoldDB" id="A0A6A6PY96"/>
<keyword evidence="10" id="KW-1185">Reference proteome</keyword>
<evidence type="ECO:0000256" key="3">
    <source>
        <dbReference type="ARBA" id="ARBA00022692"/>
    </source>
</evidence>
<dbReference type="RefSeq" id="XP_033591534.1">
    <property type="nucleotide sequence ID" value="XM_033732864.1"/>
</dbReference>
<dbReference type="GO" id="GO:0005789">
    <property type="term" value="C:endoplasmic reticulum membrane"/>
    <property type="evidence" value="ECO:0007669"/>
    <property type="project" value="UniProtKB-SubCell"/>
</dbReference>
<keyword evidence="5 7" id="KW-1133">Transmembrane helix</keyword>
<sequence length="167" mass="19447">MSITSRKRDLVYLAFFLIHIPVMFCVDLYPLYPESIRPQFMTNLRTWYITTYNDRFFTTPPAWFSAYMWMEALYHVPLSFWAIGALLRDDPKLPIHLLVYAVQTAVTTLTCIADYLSWTGFSNAQKIELGKLYVPYLALSVWMGVDMYSRLDKALSRNTATSAKKRS</sequence>
<evidence type="ECO:0000259" key="8">
    <source>
        <dbReference type="PROSITE" id="PS51751"/>
    </source>
</evidence>
<reference evidence="9" key="1">
    <citation type="journal article" date="2020" name="Stud. Mycol.">
        <title>101 Dothideomycetes genomes: a test case for predicting lifestyles and emergence of pathogens.</title>
        <authorList>
            <person name="Haridas S."/>
            <person name="Albert R."/>
            <person name="Binder M."/>
            <person name="Bloem J."/>
            <person name="Labutti K."/>
            <person name="Salamov A."/>
            <person name="Andreopoulos B."/>
            <person name="Baker S."/>
            <person name="Barry K."/>
            <person name="Bills G."/>
            <person name="Bluhm B."/>
            <person name="Cannon C."/>
            <person name="Castanera R."/>
            <person name="Culley D."/>
            <person name="Daum C."/>
            <person name="Ezra D."/>
            <person name="Gonzalez J."/>
            <person name="Henrissat B."/>
            <person name="Kuo A."/>
            <person name="Liang C."/>
            <person name="Lipzen A."/>
            <person name="Lutzoni F."/>
            <person name="Magnuson J."/>
            <person name="Mondo S."/>
            <person name="Nolan M."/>
            <person name="Ohm R."/>
            <person name="Pangilinan J."/>
            <person name="Park H.-J."/>
            <person name="Ramirez L."/>
            <person name="Alfaro M."/>
            <person name="Sun H."/>
            <person name="Tritt A."/>
            <person name="Yoshinaga Y."/>
            <person name="Zwiers L.-H."/>
            <person name="Turgeon B."/>
            <person name="Goodwin S."/>
            <person name="Spatafora J."/>
            <person name="Crous P."/>
            <person name="Grigoriev I."/>
        </authorList>
    </citation>
    <scope>NUCLEOTIDE SEQUENCE</scope>
    <source>
        <strain evidence="9">CBS 113389</strain>
    </source>
</reference>
<feature type="transmembrane region" description="Helical" evidence="7">
    <location>
        <begin position="66"/>
        <end position="86"/>
    </location>
</feature>
<dbReference type="InterPro" id="IPR051987">
    <property type="entry name" value="Sigma-2_receptor-like"/>
</dbReference>
<proteinExistence type="inferred from homology"/>
<feature type="transmembrane region" description="Helical" evidence="7">
    <location>
        <begin position="12"/>
        <end position="32"/>
    </location>
</feature>
<comment type="subcellular location">
    <subcellularLocation>
        <location evidence="1">Endoplasmic reticulum membrane</location>
        <topology evidence="1">Multi-pass membrane protein</topology>
    </subcellularLocation>
</comment>
<protein>
    <recommendedName>
        <fullName evidence="7">Efficient mitochondria targeting-associated protein 19</fullName>
    </recommendedName>
</protein>
<evidence type="ECO:0000313" key="10">
    <source>
        <dbReference type="Proteomes" id="UP000799767"/>
    </source>
</evidence>
<evidence type="ECO:0000256" key="1">
    <source>
        <dbReference type="ARBA" id="ARBA00004477"/>
    </source>
</evidence>
<dbReference type="PANTHER" id="PTHR31204:SF1">
    <property type="entry name" value="SIGMA INTRACELLULAR RECEPTOR 2"/>
    <property type="match status" value="1"/>
</dbReference>
<dbReference type="GeneID" id="54473866"/>